<dbReference type="Proteomes" id="UP000193925">
    <property type="component" value="Chromosome AFERRI"/>
</dbReference>
<evidence type="ECO:0000313" key="5">
    <source>
        <dbReference type="EMBL" id="SMH64741.1"/>
    </source>
</evidence>
<reference evidence="4" key="2">
    <citation type="submission" date="2014-07" db="EMBL/GenBank/DDBJ databases">
        <title>Initial genome analysis of the psychrotolerant acidophile Acidithiobacillus ferrivorans CF27: insights into iron and sulfur oxidation pathways and into biofilm formation.</title>
        <authorList>
            <person name="Talla E."/>
            <person name="Hedrich S."/>
            <person name="Mangenot S."/>
            <person name="Ji B."/>
            <person name="Johnson D.B."/>
            <person name="Barbe V."/>
            <person name="Bonnefoy V."/>
        </authorList>
    </citation>
    <scope>NUCLEOTIDE SEQUENCE [LARGE SCALE GENOMIC DNA]</scope>
    <source>
        <strain evidence="4">CF27</strain>
    </source>
</reference>
<evidence type="ECO:0000313" key="4">
    <source>
        <dbReference type="EMBL" id="CDQ12131.1"/>
    </source>
</evidence>
<dbReference type="RefSeq" id="WP_081919634.1">
    <property type="nucleotide sequence ID" value="NZ_CCCS020000078.1"/>
</dbReference>
<keyword evidence="6" id="KW-1185">Reference proteome</keyword>
<dbReference type="EMBL" id="CCCS020000078">
    <property type="protein sequence ID" value="CDQ12131.1"/>
    <property type="molecule type" value="Genomic_DNA"/>
</dbReference>
<keyword evidence="3" id="KW-1133">Transmembrane helix</keyword>
<keyword evidence="2" id="KW-0488">Methylation</keyword>
<dbReference type="Gene3D" id="3.30.700.10">
    <property type="entry name" value="Glycoprotein, Type 4 Pilin"/>
    <property type="match status" value="1"/>
</dbReference>
<gene>
    <name evidence="5" type="ORF">AFERRI_10775</name>
    <name evidence="4" type="ORF">AFERRI_80080</name>
</gene>
<feature type="transmembrane region" description="Helical" evidence="3">
    <location>
        <begin position="21"/>
        <end position="41"/>
    </location>
</feature>
<dbReference type="InterPro" id="IPR012902">
    <property type="entry name" value="N_methyl_site"/>
</dbReference>
<evidence type="ECO:0000256" key="2">
    <source>
        <dbReference type="ARBA" id="ARBA00022481"/>
    </source>
</evidence>
<dbReference type="SUPFAM" id="SSF54523">
    <property type="entry name" value="Pili subunits"/>
    <property type="match status" value="1"/>
</dbReference>
<name>A0A060UUX6_9PROT</name>
<reference evidence="4" key="1">
    <citation type="submission" date="2014-03" db="EMBL/GenBank/DDBJ databases">
        <authorList>
            <person name="Genoscope - CEA"/>
        </authorList>
    </citation>
    <scope>NUCLEOTIDE SEQUENCE [LARGE SCALE GENOMIC DNA]</scope>
    <source>
        <strain evidence="4">CF27</strain>
    </source>
</reference>
<dbReference type="PROSITE" id="PS00409">
    <property type="entry name" value="PROKAR_NTER_METHYL"/>
    <property type="match status" value="1"/>
</dbReference>
<keyword evidence="3" id="KW-0472">Membrane</keyword>
<dbReference type="AlphaFoldDB" id="A0A060UUX6"/>
<proteinExistence type="inferred from homology"/>
<dbReference type="GO" id="GO:0043107">
    <property type="term" value="P:type IV pilus-dependent motility"/>
    <property type="evidence" value="ECO:0007669"/>
    <property type="project" value="TreeGrafter"/>
</dbReference>
<dbReference type="GO" id="GO:0044096">
    <property type="term" value="C:type IV pilus"/>
    <property type="evidence" value="ECO:0007669"/>
    <property type="project" value="TreeGrafter"/>
</dbReference>
<dbReference type="PANTHER" id="PTHR30093:SF34">
    <property type="entry name" value="PREPILIN PEPTIDASE-DEPENDENT PROTEIN D"/>
    <property type="match status" value="1"/>
</dbReference>
<dbReference type="Pfam" id="PF07963">
    <property type="entry name" value="N_methyl"/>
    <property type="match status" value="1"/>
</dbReference>
<evidence type="ECO:0000256" key="3">
    <source>
        <dbReference type="SAM" id="Phobius"/>
    </source>
</evidence>
<evidence type="ECO:0008006" key="7">
    <source>
        <dbReference type="Google" id="ProtNLM"/>
    </source>
</evidence>
<accession>A0A060UUX6</accession>
<dbReference type="EMBL" id="LT841305">
    <property type="protein sequence ID" value="SMH64741.1"/>
    <property type="molecule type" value="Genomic_DNA"/>
</dbReference>
<protein>
    <recommendedName>
        <fullName evidence="7">Pilin</fullName>
    </recommendedName>
</protein>
<organism evidence="4">
    <name type="scientific">Acidithiobacillus ferrivorans</name>
    <dbReference type="NCBI Taxonomy" id="160808"/>
    <lineage>
        <taxon>Bacteria</taxon>
        <taxon>Pseudomonadati</taxon>
        <taxon>Pseudomonadota</taxon>
        <taxon>Acidithiobacillia</taxon>
        <taxon>Acidithiobacillales</taxon>
        <taxon>Acidithiobacillaceae</taxon>
        <taxon>Acidithiobacillus</taxon>
    </lineage>
</organism>
<dbReference type="PANTHER" id="PTHR30093">
    <property type="entry name" value="GENERAL SECRETION PATHWAY PROTEIN G"/>
    <property type="match status" value="1"/>
</dbReference>
<evidence type="ECO:0000313" key="6">
    <source>
        <dbReference type="Proteomes" id="UP000193925"/>
    </source>
</evidence>
<dbReference type="NCBIfam" id="TIGR02532">
    <property type="entry name" value="IV_pilin_GFxxxE"/>
    <property type="match status" value="1"/>
</dbReference>
<dbReference type="InterPro" id="IPR045584">
    <property type="entry name" value="Pilin-like"/>
</dbReference>
<comment type="similarity">
    <text evidence="1">Belongs to the N-Me-Phe pilin family.</text>
</comment>
<sequence>MTSSIVSKTAYKAKHSAEAGFTLIELMIVIAIIGILAAIAIPQYEKYIATAKAQDVAQNTHQAVTAASAAVAAAQAGQSTQLVTVGSATGALGNQANPVGGGTAAYVDGTPAACGQVGVAPDPVTPVTIATKSVVLTVDDTGCTSATVQGDIAAAVSAEGYGTAYGSKVGGGANIVIDVSGNGAVQP</sequence>
<evidence type="ECO:0000256" key="1">
    <source>
        <dbReference type="ARBA" id="ARBA00005233"/>
    </source>
</evidence>
<keyword evidence="3" id="KW-0812">Transmembrane</keyword>
<reference evidence="5 6" key="3">
    <citation type="submission" date="2017-03" db="EMBL/GenBank/DDBJ databases">
        <authorList>
            <person name="Regsiter A."/>
            <person name="William W."/>
        </authorList>
    </citation>
    <scope>NUCLEOTIDE SEQUENCE [LARGE SCALE GENOMIC DNA]</scope>
    <source>
        <strain evidence="5">PRJEB5721</strain>
    </source>
</reference>